<dbReference type="InterPro" id="IPR050444">
    <property type="entry name" value="Polyketide_Synthase"/>
</dbReference>
<evidence type="ECO:0000256" key="2">
    <source>
        <dbReference type="ARBA" id="ARBA00022553"/>
    </source>
</evidence>
<proteinExistence type="predicted"/>
<evidence type="ECO:0000313" key="5">
    <source>
        <dbReference type="EMBL" id="KAK5577646.1"/>
    </source>
</evidence>
<keyword evidence="3" id="KW-0808">Transferase</keyword>
<keyword evidence="6" id="KW-1185">Reference proteome</keyword>
<dbReference type="Proteomes" id="UP001344447">
    <property type="component" value="Unassembled WGS sequence"/>
</dbReference>
<reference evidence="5 6" key="1">
    <citation type="submission" date="2023-11" db="EMBL/GenBank/DDBJ databases">
        <title>Dfirmibasis_genome.</title>
        <authorList>
            <person name="Edelbroek B."/>
            <person name="Kjellin J."/>
            <person name="Jerlstrom-Hultqvist J."/>
            <person name="Soderbom F."/>
        </authorList>
    </citation>
    <scope>NUCLEOTIDE SEQUENCE [LARGE SCALE GENOMIC DNA]</scope>
    <source>
        <strain evidence="5 6">TNS-C-14</strain>
    </source>
</reference>
<dbReference type="Pfam" id="PF00698">
    <property type="entry name" value="Acyl_transf_1"/>
    <property type="match status" value="1"/>
</dbReference>
<accession>A0AAN7TXI5</accession>
<dbReference type="Gene3D" id="3.40.366.10">
    <property type="entry name" value="Malonyl-Coenzyme A Acyl Carrier Protein, domain 2"/>
    <property type="match status" value="1"/>
</dbReference>
<dbReference type="SUPFAM" id="SSF52151">
    <property type="entry name" value="FabD/lysophospholipase-like"/>
    <property type="match status" value="1"/>
</dbReference>
<dbReference type="AlphaFoldDB" id="A0AAN7TXI5"/>
<keyword evidence="1" id="KW-0596">Phosphopantetheine</keyword>
<dbReference type="PANTHER" id="PTHR45681">
    <property type="entry name" value="POLYKETIDE SYNTHASE 44-RELATED"/>
    <property type="match status" value="1"/>
</dbReference>
<keyword evidence="2" id="KW-0597">Phosphoprotein</keyword>
<comment type="caution">
    <text evidence="5">The sequence shown here is derived from an EMBL/GenBank/DDBJ whole genome shotgun (WGS) entry which is preliminary data.</text>
</comment>
<evidence type="ECO:0000313" key="6">
    <source>
        <dbReference type="Proteomes" id="UP001344447"/>
    </source>
</evidence>
<dbReference type="InterPro" id="IPR016035">
    <property type="entry name" value="Acyl_Trfase/lysoPLipase"/>
</dbReference>
<sequence length="399" mass="46394">MINNCIDINNFNKSEKTNVIFVFVGQCTHWSDMSKELYEKEIVFRNEMDRIDNWFKDKYYGYSMLEKLRKTDDAKSEELMEQNLSHSILFMFQISIFKLFKHYGVEPNLIFGCSCGEISASYCSGIFDFENACDILYNRAKLQKKTIKLSDTIDNDHNVDNFMTKFENGLLKINIGPDEFNDFYSKKYPNIEIAIYCDENSLIVGGKNKDLIELSNEITKLGIFSKIIPVPTSFHTSSQEIIKDEVMNLKLNHLKYSIPTQPKSNIPMISSVNCKFFKVLNNDENVNFNELDNNIEKIDKKMILFDNEYLYKNIRDPIKYPQTVKSLFNHIETNNLGKKVTVIEIAPHPILINHILSIIPNDGYFNHNSILLLCPLYKGKSDTTEFFSSVDKFNNFKSK</sequence>
<organism evidence="5 6">
    <name type="scientific">Dictyostelium firmibasis</name>
    <dbReference type="NCBI Taxonomy" id="79012"/>
    <lineage>
        <taxon>Eukaryota</taxon>
        <taxon>Amoebozoa</taxon>
        <taxon>Evosea</taxon>
        <taxon>Eumycetozoa</taxon>
        <taxon>Dictyostelia</taxon>
        <taxon>Dictyosteliales</taxon>
        <taxon>Dictyosteliaceae</taxon>
        <taxon>Dictyostelium</taxon>
    </lineage>
</organism>
<evidence type="ECO:0000259" key="4">
    <source>
        <dbReference type="SMART" id="SM00827"/>
    </source>
</evidence>
<feature type="domain" description="Malonyl-CoA:ACP transacylase (MAT)" evidence="4">
    <location>
        <begin position="22"/>
        <end position="380"/>
    </location>
</feature>
<dbReference type="PANTHER" id="PTHR45681:SF6">
    <property type="entry name" value="POLYKETIDE SYNTHASE 37"/>
    <property type="match status" value="1"/>
</dbReference>
<name>A0AAN7TXI5_9MYCE</name>
<evidence type="ECO:0000256" key="1">
    <source>
        <dbReference type="ARBA" id="ARBA00022450"/>
    </source>
</evidence>
<dbReference type="InterPro" id="IPR014043">
    <property type="entry name" value="Acyl_transferase_dom"/>
</dbReference>
<protein>
    <recommendedName>
        <fullName evidence="4">Malonyl-CoA:ACP transacylase (MAT) domain-containing protein</fullName>
    </recommendedName>
</protein>
<evidence type="ECO:0000256" key="3">
    <source>
        <dbReference type="ARBA" id="ARBA00022679"/>
    </source>
</evidence>
<gene>
    <name evidence="5" type="ORF">RB653_002589</name>
</gene>
<dbReference type="GO" id="GO:0016740">
    <property type="term" value="F:transferase activity"/>
    <property type="evidence" value="ECO:0007669"/>
    <property type="project" value="UniProtKB-KW"/>
</dbReference>
<dbReference type="SMART" id="SM00827">
    <property type="entry name" value="PKS_AT"/>
    <property type="match status" value="1"/>
</dbReference>
<dbReference type="InterPro" id="IPR001227">
    <property type="entry name" value="Ac_transferase_dom_sf"/>
</dbReference>
<dbReference type="EMBL" id="JAVFKY010000004">
    <property type="protein sequence ID" value="KAK5577646.1"/>
    <property type="molecule type" value="Genomic_DNA"/>
</dbReference>